<keyword evidence="1" id="KW-0812">Transmembrane</keyword>
<evidence type="ECO:0000313" key="3">
    <source>
        <dbReference type="Proteomes" id="UP001215598"/>
    </source>
</evidence>
<organism evidence="2 3">
    <name type="scientific">Mycena metata</name>
    <dbReference type="NCBI Taxonomy" id="1033252"/>
    <lineage>
        <taxon>Eukaryota</taxon>
        <taxon>Fungi</taxon>
        <taxon>Dikarya</taxon>
        <taxon>Basidiomycota</taxon>
        <taxon>Agaricomycotina</taxon>
        <taxon>Agaricomycetes</taxon>
        <taxon>Agaricomycetidae</taxon>
        <taxon>Agaricales</taxon>
        <taxon>Marasmiineae</taxon>
        <taxon>Mycenaceae</taxon>
        <taxon>Mycena</taxon>
    </lineage>
</organism>
<keyword evidence="3" id="KW-1185">Reference proteome</keyword>
<keyword evidence="1" id="KW-0472">Membrane</keyword>
<feature type="transmembrane region" description="Helical" evidence="1">
    <location>
        <begin position="74"/>
        <end position="94"/>
    </location>
</feature>
<keyword evidence="1" id="KW-1133">Transmembrane helix</keyword>
<dbReference type="EMBL" id="JARKIB010000017">
    <property type="protein sequence ID" value="KAJ7769949.1"/>
    <property type="molecule type" value="Genomic_DNA"/>
</dbReference>
<evidence type="ECO:0000313" key="2">
    <source>
        <dbReference type="EMBL" id="KAJ7769949.1"/>
    </source>
</evidence>
<accession>A0AAD7JQR4</accession>
<gene>
    <name evidence="2" type="ORF">B0H16DRAFT_1516887</name>
</gene>
<evidence type="ECO:0000256" key="1">
    <source>
        <dbReference type="SAM" id="Phobius"/>
    </source>
</evidence>
<feature type="transmembrane region" description="Helical" evidence="1">
    <location>
        <begin position="121"/>
        <end position="140"/>
    </location>
</feature>
<dbReference type="AlphaFoldDB" id="A0AAD7JQR4"/>
<name>A0AAD7JQR4_9AGAR</name>
<protein>
    <submittedName>
        <fullName evidence="2">Uncharacterized protein</fullName>
    </submittedName>
</protein>
<reference evidence="2" key="1">
    <citation type="submission" date="2023-03" db="EMBL/GenBank/DDBJ databases">
        <title>Massive genome expansion in bonnet fungi (Mycena s.s.) driven by repeated elements and novel gene families across ecological guilds.</title>
        <authorList>
            <consortium name="Lawrence Berkeley National Laboratory"/>
            <person name="Harder C.B."/>
            <person name="Miyauchi S."/>
            <person name="Viragh M."/>
            <person name="Kuo A."/>
            <person name="Thoen E."/>
            <person name="Andreopoulos B."/>
            <person name="Lu D."/>
            <person name="Skrede I."/>
            <person name="Drula E."/>
            <person name="Henrissat B."/>
            <person name="Morin E."/>
            <person name="Kohler A."/>
            <person name="Barry K."/>
            <person name="LaButti K."/>
            <person name="Morin E."/>
            <person name="Salamov A."/>
            <person name="Lipzen A."/>
            <person name="Mereny Z."/>
            <person name="Hegedus B."/>
            <person name="Baldrian P."/>
            <person name="Stursova M."/>
            <person name="Weitz H."/>
            <person name="Taylor A."/>
            <person name="Grigoriev I.V."/>
            <person name="Nagy L.G."/>
            <person name="Martin F."/>
            <person name="Kauserud H."/>
        </authorList>
    </citation>
    <scope>NUCLEOTIDE SEQUENCE</scope>
    <source>
        <strain evidence="2">CBHHK182m</strain>
    </source>
</reference>
<sequence length="211" mass="23702">MSHARPTSIGALTSMDMPLTPSRGTPYMLDEGTRYMMSDEQKEAGVSRPQNRQPKNSIYLSVSWILGFKEKYSLINFFIWGGALLGFCLARSLAMNPGRTAGLMPAGEWYWLSQKPFKSNLFIHIYLSTFGGIGALLQFLPVLRRSGYYVMGLMIVVAGATGLFFVKRDTRRHRKWMMRMVVYFGAAITARLITLAAASIVTILGTYFTVR</sequence>
<proteinExistence type="predicted"/>
<comment type="caution">
    <text evidence="2">The sequence shown here is derived from an EMBL/GenBank/DDBJ whole genome shotgun (WGS) entry which is preliminary data.</text>
</comment>
<dbReference type="Proteomes" id="UP001215598">
    <property type="component" value="Unassembled WGS sequence"/>
</dbReference>
<feature type="transmembrane region" description="Helical" evidence="1">
    <location>
        <begin position="146"/>
        <end position="166"/>
    </location>
</feature>
<feature type="transmembrane region" description="Helical" evidence="1">
    <location>
        <begin position="181"/>
        <end position="208"/>
    </location>
</feature>